<accession>A0A419SIU8</accession>
<keyword evidence="5" id="KW-1003">Cell membrane</keyword>
<dbReference type="PANTHER" id="PTHR43738">
    <property type="entry name" value="ABC TRANSPORTER, MEMBRANE PROTEIN"/>
    <property type="match status" value="1"/>
</dbReference>
<feature type="domain" description="ABC3 transporter permease C-terminal" evidence="11">
    <location>
        <begin position="274"/>
        <end position="386"/>
    </location>
</feature>
<dbReference type="InterPro" id="IPR051125">
    <property type="entry name" value="ABC-4/HrtB_transporter"/>
</dbReference>
<evidence type="ECO:0000256" key="7">
    <source>
        <dbReference type="ARBA" id="ARBA00022989"/>
    </source>
</evidence>
<name>A0A419SIU8_9BACL</name>
<protein>
    <recommendedName>
        <fullName evidence="4">Putative hemin transport system permease protein HrtB</fullName>
    </recommendedName>
</protein>
<evidence type="ECO:0000256" key="10">
    <source>
        <dbReference type="SAM" id="Phobius"/>
    </source>
</evidence>
<dbReference type="InterPro" id="IPR003838">
    <property type="entry name" value="ABC3_permease_C"/>
</dbReference>
<dbReference type="Proteomes" id="UP000284219">
    <property type="component" value="Unassembled WGS sequence"/>
</dbReference>
<dbReference type="Pfam" id="PF12704">
    <property type="entry name" value="MacB_PCD"/>
    <property type="match status" value="1"/>
</dbReference>
<evidence type="ECO:0000313" key="14">
    <source>
        <dbReference type="Proteomes" id="UP000284219"/>
    </source>
</evidence>
<keyword evidence="8 10" id="KW-0472">Membrane</keyword>
<evidence type="ECO:0000256" key="1">
    <source>
        <dbReference type="ARBA" id="ARBA00004651"/>
    </source>
</evidence>
<comment type="subunit">
    <text evidence="3">The complex is composed of two ATP-binding proteins (HrtA), two transmembrane proteins (HrtB) and a solute-binding protein.</text>
</comment>
<proteinExistence type="inferred from homology"/>
<dbReference type="EMBL" id="MCHY01000008">
    <property type="protein sequence ID" value="RKD23879.1"/>
    <property type="molecule type" value="Genomic_DNA"/>
</dbReference>
<evidence type="ECO:0000259" key="12">
    <source>
        <dbReference type="Pfam" id="PF12704"/>
    </source>
</evidence>
<dbReference type="Pfam" id="PF02687">
    <property type="entry name" value="FtsX"/>
    <property type="match status" value="1"/>
</dbReference>
<dbReference type="PANTHER" id="PTHR43738:SF2">
    <property type="entry name" value="ABC TRANSPORTER PERMEASE"/>
    <property type="match status" value="1"/>
</dbReference>
<dbReference type="InterPro" id="IPR025857">
    <property type="entry name" value="MacB_PCD"/>
</dbReference>
<feature type="domain" description="MacB-like periplasmic core" evidence="12">
    <location>
        <begin position="29"/>
        <end position="233"/>
    </location>
</feature>
<dbReference type="OrthoDB" id="6313at2"/>
<comment type="subcellular location">
    <subcellularLocation>
        <location evidence="1">Cell membrane</location>
        <topology evidence="1">Multi-pass membrane protein</topology>
    </subcellularLocation>
</comment>
<evidence type="ECO:0000256" key="4">
    <source>
        <dbReference type="ARBA" id="ARBA00016962"/>
    </source>
</evidence>
<sequence length="404" mass="44821">MTLKQQVIIAWRNLRRKISRTALLAGSAGLTAFILFSSYFFIHSMERSVEASSSRMGADLLVVPAGYGSQAGDLILSGTATPFYMPDEVAEQISEIPEVEQITTQLYLETVSTICCRTEGDFPIVAFDPKTDFTLKHWMARDKELGMYEILIGSEAGGKNFIYHYDNRYVDEWVTLFGKDFLVKGVMFPTGMGTDHTIFMTIDAARELNGKKGSGLEFPDSQISVILLKVRPGLETFVQGKIERMNLGVDVAQGKGLQETIKTQIFPVKLLSYVMIAMVLIMSSLQVMTMFTALISERRKEIGMLRAMGATRFTVYRLLLFEAGLAAFMGASIGSLTAGAILYDNRIFIMQVMQLPLLFPRWGSGVLIGLSVTALTVLISLFAVMIPIRSALKLEPYEAIREGE</sequence>
<evidence type="ECO:0000313" key="13">
    <source>
        <dbReference type="EMBL" id="RKD23879.1"/>
    </source>
</evidence>
<gene>
    <name evidence="13" type="ORF">BEP19_05475</name>
</gene>
<dbReference type="GO" id="GO:0005886">
    <property type="term" value="C:plasma membrane"/>
    <property type="evidence" value="ECO:0007669"/>
    <property type="project" value="UniProtKB-SubCell"/>
</dbReference>
<keyword evidence="7 10" id="KW-1133">Transmembrane helix</keyword>
<evidence type="ECO:0000256" key="6">
    <source>
        <dbReference type="ARBA" id="ARBA00022692"/>
    </source>
</evidence>
<feature type="transmembrane region" description="Helical" evidence="10">
    <location>
        <begin position="316"/>
        <end position="342"/>
    </location>
</feature>
<feature type="transmembrane region" description="Helical" evidence="10">
    <location>
        <begin position="362"/>
        <end position="386"/>
    </location>
</feature>
<comment type="similarity">
    <text evidence="2">Belongs to the ABC-4 integral membrane protein family. HrtB subfamily.</text>
</comment>
<feature type="transmembrane region" description="Helical" evidence="10">
    <location>
        <begin position="21"/>
        <end position="42"/>
    </location>
</feature>
<evidence type="ECO:0000256" key="9">
    <source>
        <dbReference type="ARBA" id="ARBA00024973"/>
    </source>
</evidence>
<keyword evidence="6 10" id="KW-0812">Transmembrane</keyword>
<comment type="function">
    <text evidence="9">Part of the ABC transporter complex hrt involved in hemin import. Responsible for the translocation of the substrate across the membrane.</text>
</comment>
<evidence type="ECO:0000256" key="3">
    <source>
        <dbReference type="ARBA" id="ARBA00011131"/>
    </source>
</evidence>
<comment type="caution">
    <text evidence="13">The sequence shown here is derived from an EMBL/GenBank/DDBJ whole genome shotgun (WGS) entry which is preliminary data.</text>
</comment>
<feature type="transmembrane region" description="Helical" evidence="10">
    <location>
        <begin position="270"/>
        <end position="295"/>
    </location>
</feature>
<dbReference type="AlphaFoldDB" id="A0A419SIU8"/>
<evidence type="ECO:0000256" key="2">
    <source>
        <dbReference type="ARBA" id="ARBA00008697"/>
    </source>
</evidence>
<evidence type="ECO:0000256" key="8">
    <source>
        <dbReference type="ARBA" id="ARBA00023136"/>
    </source>
</evidence>
<evidence type="ECO:0000256" key="5">
    <source>
        <dbReference type="ARBA" id="ARBA00022475"/>
    </source>
</evidence>
<reference evidence="13 14" key="1">
    <citation type="submission" date="2016-08" db="EMBL/GenBank/DDBJ databases">
        <title>Novel Firmicute Genomes.</title>
        <authorList>
            <person name="Poppleton D.I."/>
            <person name="Gribaldo S."/>
        </authorList>
    </citation>
    <scope>NUCLEOTIDE SEQUENCE [LARGE SCALE GENOMIC DNA]</scope>
    <source>
        <strain evidence="13 14">RAOx-1</strain>
    </source>
</reference>
<evidence type="ECO:0000259" key="11">
    <source>
        <dbReference type="Pfam" id="PF02687"/>
    </source>
</evidence>
<organism evidence="13 14">
    <name type="scientific">Ammoniphilus oxalaticus</name>
    <dbReference type="NCBI Taxonomy" id="66863"/>
    <lineage>
        <taxon>Bacteria</taxon>
        <taxon>Bacillati</taxon>
        <taxon>Bacillota</taxon>
        <taxon>Bacilli</taxon>
        <taxon>Bacillales</taxon>
        <taxon>Paenibacillaceae</taxon>
        <taxon>Aneurinibacillus group</taxon>
        <taxon>Ammoniphilus</taxon>
    </lineage>
</organism>
<keyword evidence="14" id="KW-1185">Reference proteome</keyword>